<dbReference type="EMBL" id="KV427619">
    <property type="protein sequence ID" value="KZT07443.1"/>
    <property type="molecule type" value="Genomic_DNA"/>
</dbReference>
<reference evidence="2 3" key="1">
    <citation type="journal article" date="2016" name="Mol. Biol. Evol.">
        <title>Comparative Genomics of Early-Diverging Mushroom-Forming Fungi Provides Insights into the Origins of Lignocellulose Decay Capabilities.</title>
        <authorList>
            <person name="Nagy L.G."/>
            <person name="Riley R."/>
            <person name="Tritt A."/>
            <person name="Adam C."/>
            <person name="Daum C."/>
            <person name="Floudas D."/>
            <person name="Sun H."/>
            <person name="Yadav J.S."/>
            <person name="Pangilinan J."/>
            <person name="Larsson K.H."/>
            <person name="Matsuura K."/>
            <person name="Barry K."/>
            <person name="Labutti K."/>
            <person name="Kuo R."/>
            <person name="Ohm R.A."/>
            <person name="Bhattacharya S.S."/>
            <person name="Shirouzu T."/>
            <person name="Yoshinaga Y."/>
            <person name="Martin F.M."/>
            <person name="Grigoriev I.V."/>
            <person name="Hibbett D.S."/>
        </authorList>
    </citation>
    <scope>NUCLEOTIDE SEQUENCE [LARGE SCALE GENOMIC DNA]</scope>
    <source>
        <strain evidence="2 3">93-53</strain>
    </source>
</reference>
<dbReference type="OrthoDB" id="3256191at2759"/>
<dbReference type="GO" id="GO:0017070">
    <property type="term" value="F:U6 snRNA binding"/>
    <property type="evidence" value="ECO:0007669"/>
    <property type="project" value="TreeGrafter"/>
</dbReference>
<dbReference type="GO" id="GO:0030620">
    <property type="term" value="F:U2 snRNA binding"/>
    <property type="evidence" value="ECO:0007669"/>
    <property type="project" value="TreeGrafter"/>
</dbReference>
<protein>
    <submittedName>
        <fullName evidence="2">PRO8NT-domain-containing protein</fullName>
    </submittedName>
</protein>
<dbReference type="STRING" id="1314785.A0A165ENQ0"/>
<evidence type="ECO:0000313" key="3">
    <source>
        <dbReference type="Proteomes" id="UP000076871"/>
    </source>
</evidence>
<keyword evidence="3" id="KW-1185">Reference proteome</keyword>
<dbReference type="InterPro" id="IPR012591">
    <property type="entry name" value="PRO8NT"/>
</dbReference>
<organism evidence="2 3">
    <name type="scientific">Laetiporus sulphureus 93-53</name>
    <dbReference type="NCBI Taxonomy" id="1314785"/>
    <lineage>
        <taxon>Eukaryota</taxon>
        <taxon>Fungi</taxon>
        <taxon>Dikarya</taxon>
        <taxon>Basidiomycota</taxon>
        <taxon>Agaricomycotina</taxon>
        <taxon>Agaricomycetes</taxon>
        <taxon>Polyporales</taxon>
        <taxon>Laetiporus</taxon>
    </lineage>
</organism>
<accession>A0A165ENQ0</accession>
<dbReference type="PANTHER" id="PTHR11140">
    <property type="entry name" value="PRE-MRNA SPLICING FACTOR PRP8"/>
    <property type="match status" value="1"/>
</dbReference>
<dbReference type="GO" id="GO:0000244">
    <property type="term" value="P:spliceosomal tri-snRNP complex assembly"/>
    <property type="evidence" value="ECO:0007669"/>
    <property type="project" value="TreeGrafter"/>
</dbReference>
<dbReference type="GeneID" id="63830832"/>
<dbReference type="GO" id="GO:0071013">
    <property type="term" value="C:catalytic step 2 spliceosome"/>
    <property type="evidence" value="ECO:0007669"/>
    <property type="project" value="TreeGrafter"/>
</dbReference>
<dbReference type="InParanoid" id="A0A165ENQ0"/>
<dbReference type="GO" id="GO:0030619">
    <property type="term" value="F:U1 snRNA binding"/>
    <property type="evidence" value="ECO:0007669"/>
    <property type="project" value="TreeGrafter"/>
</dbReference>
<dbReference type="AlphaFoldDB" id="A0A165ENQ0"/>
<dbReference type="GO" id="GO:0030623">
    <property type="term" value="F:U5 snRNA binding"/>
    <property type="evidence" value="ECO:0007669"/>
    <property type="project" value="TreeGrafter"/>
</dbReference>
<dbReference type="Pfam" id="PF08082">
    <property type="entry name" value="PRO8NT"/>
    <property type="match status" value="1"/>
</dbReference>
<proteinExistence type="predicted"/>
<name>A0A165ENQ0_9APHY</name>
<evidence type="ECO:0000259" key="1">
    <source>
        <dbReference type="Pfam" id="PF08082"/>
    </source>
</evidence>
<sequence>MSNRKFRNNKRVHLGALKYVPHAVIKLLENIPYPWEQVREVPVLYHITGVITSVNEIP</sequence>
<dbReference type="InterPro" id="IPR027652">
    <property type="entry name" value="PRP8"/>
</dbReference>
<gene>
    <name evidence="2" type="ORF">LAESUDRAFT_772752</name>
</gene>
<dbReference type="Proteomes" id="UP000076871">
    <property type="component" value="Unassembled WGS sequence"/>
</dbReference>
<feature type="domain" description="PRO8NT" evidence="1">
    <location>
        <begin position="1"/>
        <end position="58"/>
    </location>
</feature>
<dbReference type="GO" id="GO:0097157">
    <property type="term" value="F:pre-mRNA intronic binding"/>
    <property type="evidence" value="ECO:0007669"/>
    <property type="project" value="TreeGrafter"/>
</dbReference>
<dbReference type="PANTHER" id="PTHR11140:SF0">
    <property type="entry name" value="PRE-MRNA-PROCESSING-SPLICING FACTOR 8"/>
    <property type="match status" value="1"/>
</dbReference>
<dbReference type="GO" id="GO:0005682">
    <property type="term" value="C:U5 snRNP"/>
    <property type="evidence" value="ECO:0007669"/>
    <property type="project" value="TreeGrafter"/>
</dbReference>
<dbReference type="RefSeq" id="XP_040765183.1">
    <property type="nucleotide sequence ID" value="XM_040913804.1"/>
</dbReference>
<evidence type="ECO:0000313" key="2">
    <source>
        <dbReference type="EMBL" id="KZT07443.1"/>
    </source>
</evidence>